<sequence length="36" mass="3922" precursor="true">MPRPTIALSTNMLAMMLAVKPMMRAAAAPLRFESTT</sequence>
<gene>
    <name evidence="1" type="ORF">CfE428DRAFT_3639</name>
</gene>
<dbReference type="EMBL" id="ABVL01000010">
    <property type="protein sequence ID" value="EDY18981.1"/>
    <property type="molecule type" value="Genomic_DNA"/>
</dbReference>
<name>B4D401_9BACT</name>
<dbReference type="InParanoid" id="B4D401"/>
<proteinExistence type="predicted"/>
<dbReference type="AlphaFoldDB" id="B4D401"/>
<accession>B4D401</accession>
<dbReference type="Proteomes" id="UP000005824">
    <property type="component" value="Unassembled WGS sequence"/>
</dbReference>
<protein>
    <submittedName>
        <fullName evidence="1">Uncharacterized protein</fullName>
    </submittedName>
</protein>
<keyword evidence="2" id="KW-1185">Reference proteome</keyword>
<organism evidence="1 2">
    <name type="scientific">Chthoniobacter flavus Ellin428</name>
    <dbReference type="NCBI Taxonomy" id="497964"/>
    <lineage>
        <taxon>Bacteria</taxon>
        <taxon>Pseudomonadati</taxon>
        <taxon>Verrucomicrobiota</taxon>
        <taxon>Spartobacteria</taxon>
        <taxon>Chthoniobacterales</taxon>
        <taxon>Chthoniobacteraceae</taxon>
        <taxon>Chthoniobacter</taxon>
    </lineage>
</organism>
<evidence type="ECO:0000313" key="1">
    <source>
        <dbReference type="EMBL" id="EDY18981.1"/>
    </source>
</evidence>
<reference evidence="1 2" key="1">
    <citation type="journal article" date="2011" name="J. Bacteriol.">
        <title>Genome sequence of Chthoniobacter flavus Ellin428, an aerobic heterotrophic soil bacterium.</title>
        <authorList>
            <person name="Kant R."/>
            <person name="van Passel M.W."/>
            <person name="Palva A."/>
            <person name="Lucas S."/>
            <person name="Lapidus A."/>
            <person name="Glavina Del Rio T."/>
            <person name="Dalin E."/>
            <person name="Tice H."/>
            <person name="Bruce D."/>
            <person name="Goodwin L."/>
            <person name="Pitluck S."/>
            <person name="Larimer F.W."/>
            <person name="Land M.L."/>
            <person name="Hauser L."/>
            <person name="Sangwan P."/>
            <person name="de Vos W.M."/>
            <person name="Janssen P.H."/>
            <person name="Smidt H."/>
        </authorList>
    </citation>
    <scope>NUCLEOTIDE SEQUENCE [LARGE SCALE GENOMIC DNA]</scope>
    <source>
        <strain evidence="1 2">Ellin428</strain>
    </source>
</reference>
<comment type="caution">
    <text evidence="1">The sequence shown here is derived from an EMBL/GenBank/DDBJ whole genome shotgun (WGS) entry which is preliminary data.</text>
</comment>
<dbReference type="STRING" id="497964.CfE428DRAFT_3639"/>
<evidence type="ECO:0000313" key="2">
    <source>
        <dbReference type="Proteomes" id="UP000005824"/>
    </source>
</evidence>